<keyword evidence="1" id="KW-0805">Transcription regulation</keyword>
<accession>A0A938YRS9</accession>
<keyword evidence="4" id="KW-0804">Transcription</keyword>
<feature type="domain" description="RNA polymerase sigma-70 region 4" evidence="5">
    <location>
        <begin position="49"/>
        <end position="96"/>
    </location>
</feature>
<dbReference type="SUPFAM" id="SSF88659">
    <property type="entry name" value="Sigma3 and sigma4 domains of RNA polymerase sigma factors"/>
    <property type="match status" value="1"/>
</dbReference>
<organism evidence="6 7">
    <name type="scientific">Nakamurella flavida</name>
    <dbReference type="NCBI Taxonomy" id="363630"/>
    <lineage>
        <taxon>Bacteria</taxon>
        <taxon>Bacillati</taxon>
        <taxon>Actinomycetota</taxon>
        <taxon>Actinomycetes</taxon>
        <taxon>Nakamurellales</taxon>
        <taxon>Nakamurellaceae</taxon>
        <taxon>Nakamurella</taxon>
    </lineage>
</organism>
<evidence type="ECO:0000313" key="6">
    <source>
        <dbReference type="EMBL" id="MBM9478257.1"/>
    </source>
</evidence>
<dbReference type="InterPro" id="IPR007630">
    <property type="entry name" value="RNA_pol_sigma70_r4"/>
</dbReference>
<dbReference type="GO" id="GO:0003677">
    <property type="term" value="F:DNA binding"/>
    <property type="evidence" value="ECO:0007669"/>
    <property type="project" value="UniProtKB-KW"/>
</dbReference>
<sequence length="109" mass="12282">MRRTAVNLLNDRLRRSALVSEVPTEHLPETATTSDAYGQVEQRMDLEQALALLDATARQIVVLRYLEDLPVKEISALLNRPAGTVRRISADALRRLAPQLQDHSRGELR</sequence>
<dbReference type="Pfam" id="PF04545">
    <property type="entry name" value="Sigma70_r4"/>
    <property type="match status" value="1"/>
</dbReference>
<dbReference type="PANTHER" id="PTHR43133">
    <property type="entry name" value="RNA POLYMERASE ECF-TYPE SIGMA FACTO"/>
    <property type="match status" value="1"/>
</dbReference>
<dbReference type="PANTHER" id="PTHR43133:SF8">
    <property type="entry name" value="RNA POLYMERASE SIGMA FACTOR HI_1459-RELATED"/>
    <property type="match status" value="1"/>
</dbReference>
<dbReference type="RefSeq" id="WP_205258465.1">
    <property type="nucleotide sequence ID" value="NZ_BAAAPV010000006.1"/>
</dbReference>
<dbReference type="InterPro" id="IPR014284">
    <property type="entry name" value="RNA_pol_sigma-70_dom"/>
</dbReference>
<dbReference type="CDD" id="cd06171">
    <property type="entry name" value="Sigma70_r4"/>
    <property type="match status" value="1"/>
</dbReference>
<keyword evidence="7" id="KW-1185">Reference proteome</keyword>
<evidence type="ECO:0000259" key="5">
    <source>
        <dbReference type="Pfam" id="PF04545"/>
    </source>
</evidence>
<proteinExistence type="predicted"/>
<evidence type="ECO:0000256" key="3">
    <source>
        <dbReference type="ARBA" id="ARBA00023125"/>
    </source>
</evidence>
<evidence type="ECO:0000313" key="7">
    <source>
        <dbReference type="Proteomes" id="UP000663801"/>
    </source>
</evidence>
<evidence type="ECO:0000256" key="1">
    <source>
        <dbReference type="ARBA" id="ARBA00023015"/>
    </source>
</evidence>
<dbReference type="InterPro" id="IPR039425">
    <property type="entry name" value="RNA_pol_sigma-70-like"/>
</dbReference>
<protein>
    <submittedName>
        <fullName evidence="6">Sigma-70 family RNA polymerase sigma factor</fullName>
    </submittedName>
</protein>
<dbReference type="Gene3D" id="1.10.10.10">
    <property type="entry name" value="Winged helix-like DNA-binding domain superfamily/Winged helix DNA-binding domain"/>
    <property type="match status" value="1"/>
</dbReference>
<dbReference type="InterPro" id="IPR013324">
    <property type="entry name" value="RNA_pol_sigma_r3/r4-like"/>
</dbReference>
<keyword evidence="3" id="KW-0238">DNA-binding</keyword>
<dbReference type="GO" id="GO:0006352">
    <property type="term" value="P:DNA-templated transcription initiation"/>
    <property type="evidence" value="ECO:0007669"/>
    <property type="project" value="InterPro"/>
</dbReference>
<dbReference type="EMBL" id="JAERWL010000016">
    <property type="protein sequence ID" value="MBM9478257.1"/>
    <property type="molecule type" value="Genomic_DNA"/>
</dbReference>
<dbReference type="InterPro" id="IPR036388">
    <property type="entry name" value="WH-like_DNA-bd_sf"/>
</dbReference>
<dbReference type="NCBIfam" id="TIGR02937">
    <property type="entry name" value="sigma70-ECF"/>
    <property type="match status" value="1"/>
</dbReference>
<dbReference type="Proteomes" id="UP000663801">
    <property type="component" value="Unassembled WGS sequence"/>
</dbReference>
<dbReference type="AlphaFoldDB" id="A0A938YRS9"/>
<keyword evidence="2" id="KW-0731">Sigma factor</keyword>
<dbReference type="GO" id="GO:0016987">
    <property type="term" value="F:sigma factor activity"/>
    <property type="evidence" value="ECO:0007669"/>
    <property type="project" value="UniProtKB-KW"/>
</dbReference>
<reference evidence="6" key="1">
    <citation type="submission" date="2021-01" db="EMBL/GenBank/DDBJ databases">
        <title>KCTC 19127 draft genome.</title>
        <authorList>
            <person name="An D."/>
        </authorList>
    </citation>
    <scope>NUCLEOTIDE SEQUENCE</scope>
    <source>
        <strain evidence="6">KCTC 19127</strain>
    </source>
</reference>
<comment type="caution">
    <text evidence="6">The sequence shown here is derived from an EMBL/GenBank/DDBJ whole genome shotgun (WGS) entry which is preliminary data.</text>
</comment>
<evidence type="ECO:0000256" key="4">
    <source>
        <dbReference type="ARBA" id="ARBA00023163"/>
    </source>
</evidence>
<gene>
    <name evidence="6" type="ORF">JL107_17555</name>
</gene>
<evidence type="ECO:0000256" key="2">
    <source>
        <dbReference type="ARBA" id="ARBA00023082"/>
    </source>
</evidence>
<name>A0A938YRS9_9ACTN</name>